<name>A0ABU3W029_9GAMM</name>
<sequence>MEPEPVPEPRPKPEPKPEPPAARAAPQPEPAPQPRPAVTEPPRQTVEQAREKAASSGLLALQDQLASMQQDSAMPAGQLRANASDQRNTDTREPEKDVLASSGGVADARAPQRSAELADHQVKSVTVAAEAAPARPRSEPAPAAGDGNGERAMSNIRQVFDAQKNALYSLYRRELRQDPTLEGKVLLELVIEPDGRVSKCEVVSSELSHPELETRLANRVRLFNFGADAVDKRTVRFPIEFLSS</sequence>
<dbReference type="NCBIfam" id="NF033768">
    <property type="entry name" value="myxo_SS_tail"/>
    <property type="match status" value="1"/>
</dbReference>
<accession>A0ABU3W029</accession>
<dbReference type="Gene3D" id="3.30.1150.10">
    <property type="match status" value="1"/>
</dbReference>
<keyword evidence="3" id="KW-1185">Reference proteome</keyword>
<dbReference type="Proteomes" id="UP001269819">
    <property type="component" value="Unassembled WGS sequence"/>
</dbReference>
<evidence type="ECO:0000256" key="1">
    <source>
        <dbReference type="SAM" id="MobiDB-lite"/>
    </source>
</evidence>
<protein>
    <submittedName>
        <fullName evidence="2">AgmX/PglI C-terminal domain-containing protein</fullName>
    </submittedName>
</protein>
<feature type="compositionally biased region" description="Low complexity" evidence="1">
    <location>
        <begin position="128"/>
        <end position="144"/>
    </location>
</feature>
<feature type="region of interest" description="Disordered" evidence="1">
    <location>
        <begin position="1"/>
        <end position="148"/>
    </location>
</feature>
<dbReference type="InterPro" id="IPR049806">
    <property type="entry name" value="MasK-like_C"/>
</dbReference>
<comment type="caution">
    <text evidence="2">The sequence shown here is derived from an EMBL/GenBank/DDBJ whole genome shotgun (WGS) entry which is preliminary data.</text>
</comment>
<feature type="compositionally biased region" description="Basic and acidic residues" evidence="1">
    <location>
        <begin position="7"/>
        <end position="17"/>
    </location>
</feature>
<feature type="compositionally biased region" description="Basic and acidic residues" evidence="1">
    <location>
        <begin position="87"/>
        <end position="98"/>
    </location>
</feature>
<gene>
    <name evidence="2" type="ORF">RYS15_13865</name>
</gene>
<organism evidence="2 3">
    <name type="scientific">Marinobacter xestospongiae</name>
    <dbReference type="NCBI Taxonomy" id="994319"/>
    <lineage>
        <taxon>Bacteria</taxon>
        <taxon>Pseudomonadati</taxon>
        <taxon>Pseudomonadota</taxon>
        <taxon>Gammaproteobacteria</taxon>
        <taxon>Pseudomonadales</taxon>
        <taxon>Marinobacteraceae</taxon>
        <taxon>Marinobacter</taxon>
    </lineage>
</organism>
<dbReference type="RefSeq" id="WP_316974267.1">
    <property type="nucleotide sequence ID" value="NZ_JAWIIJ010000009.1"/>
</dbReference>
<reference evidence="2 3" key="1">
    <citation type="submission" date="2023-10" db="EMBL/GenBank/DDBJ databases">
        <title>Characteristics and mechanism of a salt-tolerant marine origin heterotrophic nitrifying- aerobic denitrifying bacteria Marinobacter xestospongiae HN1.</title>
        <authorList>
            <person name="Qi R."/>
        </authorList>
    </citation>
    <scope>NUCLEOTIDE SEQUENCE [LARGE SCALE GENOMIC DNA]</scope>
    <source>
        <strain evidence="2 3">HN1</strain>
    </source>
</reference>
<dbReference type="EMBL" id="JAWIIJ010000009">
    <property type="protein sequence ID" value="MDV2079771.1"/>
    <property type="molecule type" value="Genomic_DNA"/>
</dbReference>
<proteinExistence type="predicted"/>
<dbReference type="SUPFAM" id="SSF74653">
    <property type="entry name" value="TolA/TonB C-terminal domain"/>
    <property type="match status" value="1"/>
</dbReference>
<evidence type="ECO:0000313" key="3">
    <source>
        <dbReference type="Proteomes" id="UP001269819"/>
    </source>
</evidence>
<evidence type="ECO:0000313" key="2">
    <source>
        <dbReference type="EMBL" id="MDV2079771.1"/>
    </source>
</evidence>